<reference evidence="3" key="1">
    <citation type="journal article" date="2012" name="PLoS Genet.">
        <title>The genomes of the fungal plant pathogens Cladosporium fulvum and Dothistroma septosporum reveal adaptation to different hosts and lifestyles but also signatures of common ancestry.</title>
        <authorList>
            <person name="de Wit P.J.G.M."/>
            <person name="van der Burgt A."/>
            <person name="Oekmen B."/>
            <person name="Stergiopoulos I."/>
            <person name="Abd-Elsalam K.A."/>
            <person name="Aerts A.L."/>
            <person name="Bahkali A.H."/>
            <person name="Beenen H.G."/>
            <person name="Chettri P."/>
            <person name="Cox M.P."/>
            <person name="Datema E."/>
            <person name="de Vries R.P."/>
            <person name="Dhillon B."/>
            <person name="Ganley A.R."/>
            <person name="Griffiths S.A."/>
            <person name="Guo Y."/>
            <person name="Hamelin R.C."/>
            <person name="Henrissat B."/>
            <person name="Kabir M.S."/>
            <person name="Jashni M.K."/>
            <person name="Kema G."/>
            <person name="Klaubauf S."/>
            <person name="Lapidus A."/>
            <person name="Levasseur A."/>
            <person name="Lindquist E."/>
            <person name="Mehrabi R."/>
            <person name="Ohm R.A."/>
            <person name="Owen T.J."/>
            <person name="Salamov A."/>
            <person name="Schwelm A."/>
            <person name="Schijlen E."/>
            <person name="Sun H."/>
            <person name="van den Burg H.A."/>
            <person name="van Ham R.C.H.J."/>
            <person name="Zhang S."/>
            <person name="Goodwin S.B."/>
            <person name="Grigoriev I.V."/>
            <person name="Collemare J."/>
            <person name="Bradshaw R.E."/>
        </authorList>
    </citation>
    <scope>NUCLEOTIDE SEQUENCE [LARGE SCALE GENOMIC DNA]</scope>
    <source>
        <strain evidence="3">NZE10 / CBS 128990</strain>
    </source>
</reference>
<keyword evidence="3" id="KW-1185">Reference proteome</keyword>
<proteinExistence type="predicted"/>
<protein>
    <submittedName>
        <fullName evidence="2">Uncharacterized protein</fullName>
    </submittedName>
</protein>
<feature type="compositionally biased region" description="Polar residues" evidence="1">
    <location>
        <begin position="58"/>
        <end position="74"/>
    </location>
</feature>
<feature type="region of interest" description="Disordered" evidence="1">
    <location>
        <begin position="42"/>
        <end position="101"/>
    </location>
</feature>
<feature type="compositionally biased region" description="Basic and acidic residues" evidence="1">
    <location>
        <begin position="46"/>
        <end position="57"/>
    </location>
</feature>
<sequence>MPKRFEKDIVDGAQGYHVPQGFGVAMAALTIVMGERPSLPEVTMEDSFRKDSREDSHGGTTFTLRRSTMTSSLPESPWTCGKSQQAVEEPKETSRMNQQAW</sequence>
<evidence type="ECO:0000313" key="2">
    <source>
        <dbReference type="EMBL" id="EME45862.1"/>
    </source>
</evidence>
<dbReference type="AlphaFoldDB" id="N1PR47"/>
<name>N1PR47_DOTSN</name>
<organism evidence="2 3">
    <name type="scientific">Dothistroma septosporum (strain NZE10 / CBS 128990)</name>
    <name type="common">Red band needle blight fungus</name>
    <name type="synonym">Mycosphaerella pini</name>
    <dbReference type="NCBI Taxonomy" id="675120"/>
    <lineage>
        <taxon>Eukaryota</taxon>
        <taxon>Fungi</taxon>
        <taxon>Dikarya</taxon>
        <taxon>Ascomycota</taxon>
        <taxon>Pezizomycotina</taxon>
        <taxon>Dothideomycetes</taxon>
        <taxon>Dothideomycetidae</taxon>
        <taxon>Mycosphaerellales</taxon>
        <taxon>Mycosphaerellaceae</taxon>
        <taxon>Dothistroma</taxon>
    </lineage>
</organism>
<reference evidence="2 3" key="2">
    <citation type="journal article" date="2012" name="PLoS Pathog.">
        <title>Diverse lifestyles and strategies of plant pathogenesis encoded in the genomes of eighteen Dothideomycetes fungi.</title>
        <authorList>
            <person name="Ohm R.A."/>
            <person name="Feau N."/>
            <person name="Henrissat B."/>
            <person name="Schoch C.L."/>
            <person name="Horwitz B.A."/>
            <person name="Barry K.W."/>
            <person name="Condon B.J."/>
            <person name="Copeland A.C."/>
            <person name="Dhillon B."/>
            <person name="Glaser F."/>
            <person name="Hesse C.N."/>
            <person name="Kosti I."/>
            <person name="LaButti K."/>
            <person name="Lindquist E.A."/>
            <person name="Lucas S."/>
            <person name="Salamov A.A."/>
            <person name="Bradshaw R.E."/>
            <person name="Ciuffetti L."/>
            <person name="Hamelin R.C."/>
            <person name="Kema G.H.J."/>
            <person name="Lawrence C."/>
            <person name="Scott J.A."/>
            <person name="Spatafora J.W."/>
            <person name="Turgeon B.G."/>
            <person name="de Wit P.J.G.M."/>
            <person name="Zhong S."/>
            <person name="Goodwin S.B."/>
            <person name="Grigoriev I.V."/>
        </authorList>
    </citation>
    <scope>NUCLEOTIDE SEQUENCE [LARGE SCALE GENOMIC DNA]</scope>
    <source>
        <strain evidence="3">NZE10 / CBS 128990</strain>
    </source>
</reference>
<dbReference type="HOGENOM" id="CLU_2291628_0_0_1"/>
<dbReference type="Proteomes" id="UP000016933">
    <property type="component" value="Unassembled WGS sequence"/>
</dbReference>
<evidence type="ECO:0000313" key="3">
    <source>
        <dbReference type="Proteomes" id="UP000016933"/>
    </source>
</evidence>
<accession>N1PR47</accession>
<evidence type="ECO:0000256" key="1">
    <source>
        <dbReference type="SAM" id="MobiDB-lite"/>
    </source>
</evidence>
<gene>
    <name evidence="2" type="ORF">DOTSEDRAFT_44100</name>
</gene>
<dbReference type="EMBL" id="KB446538">
    <property type="protein sequence ID" value="EME45862.1"/>
    <property type="molecule type" value="Genomic_DNA"/>
</dbReference>